<reference evidence="1 2" key="1">
    <citation type="submission" date="2019-07" db="EMBL/GenBank/DDBJ databases">
        <title>Caenimonas sedimenti sp. nov., isolated from activated sludge.</title>
        <authorList>
            <person name="Xu J."/>
        </authorList>
    </citation>
    <scope>NUCLEOTIDE SEQUENCE [LARGE SCALE GENOMIC DNA]</scope>
    <source>
        <strain evidence="1 2">HX-9-20</strain>
    </source>
</reference>
<gene>
    <name evidence="1" type="ORF">FN976_27905</name>
</gene>
<dbReference type="EMBL" id="VOBQ01000030">
    <property type="protein sequence ID" value="TWO64928.1"/>
    <property type="molecule type" value="Genomic_DNA"/>
</dbReference>
<dbReference type="RefSeq" id="WP_145897222.1">
    <property type="nucleotide sequence ID" value="NZ_VOBQ01000030.1"/>
</dbReference>
<name>A0A562ZEQ0_9BURK</name>
<accession>A0A562ZEQ0</accession>
<evidence type="ECO:0000313" key="1">
    <source>
        <dbReference type="EMBL" id="TWO64928.1"/>
    </source>
</evidence>
<evidence type="ECO:0000313" key="2">
    <source>
        <dbReference type="Proteomes" id="UP000318199"/>
    </source>
</evidence>
<proteinExistence type="predicted"/>
<dbReference type="AlphaFoldDB" id="A0A562ZEQ0"/>
<comment type="caution">
    <text evidence="1">The sequence shown here is derived from an EMBL/GenBank/DDBJ whole genome shotgun (WGS) entry which is preliminary data.</text>
</comment>
<keyword evidence="2" id="KW-1185">Reference proteome</keyword>
<dbReference type="Proteomes" id="UP000318199">
    <property type="component" value="Unassembled WGS sequence"/>
</dbReference>
<sequence>MDAEHRGWTLQSHWFPSFWGAPEGWICYVIGPESSHKLNIGRWPTSDLAFEHGRAYVDRRVDAPNQAAARPNLLKVRHQSFR</sequence>
<organism evidence="1 2">
    <name type="scientific">Caenimonas sedimenti</name>
    <dbReference type="NCBI Taxonomy" id="2596921"/>
    <lineage>
        <taxon>Bacteria</taxon>
        <taxon>Pseudomonadati</taxon>
        <taxon>Pseudomonadota</taxon>
        <taxon>Betaproteobacteria</taxon>
        <taxon>Burkholderiales</taxon>
        <taxon>Comamonadaceae</taxon>
        <taxon>Caenimonas</taxon>
    </lineage>
</organism>
<protein>
    <submittedName>
        <fullName evidence="1">Uncharacterized protein</fullName>
    </submittedName>
</protein>
<dbReference type="OrthoDB" id="9953460at2"/>